<sequence>MTKNPVSTKRPYAKKGIHHYIKTKVQKDEAQLGRPLRDQPVRGKGAIRLTPWMERKFHNNGMPATVKGIIHDASSYLLSSKQMTKLCTFLKKRSNY</sequence>
<name>A0AAD4VGN1_PRUDU</name>
<evidence type="ECO:0000313" key="1">
    <source>
        <dbReference type="EMBL" id="KAI5324133.1"/>
    </source>
</evidence>
<dbReference type="EMBL" id="JAJFAZ020000006">
    <property type="protein sequence ID" value="KAI5324133.1"/>
    <property type="molecule type" value="Genomic_DNA"/>
</dbReference>
<dbReference type="Proteomes" id="UP001054821">
    <property type="component" value="Chromosome 6"/>
</dbReference>
<evidence type="ECO:0000313" key="2">
    <source>
        <dbReference type="Proteomes" id="UP001054821"/>
    </source>
</evidence>
<keyword evidence="2" id="KW-1185">Reference proteome</keyword>
<comment type="caution">
    <text evidence="1">The sequence shown here is derived from an EMBL/GenBank/DDBJ whole genome shotgun (WGS) entry which is preliminary data.</text>
</comment>
<proteinExistence type="predicted"/>
<gene>
    <name evidence="1" type="ORF">L3X38_033206</name>
</gene>
<accession>A0AAD4VGN1</accession>
<dbReference type="AlphaFoldDB" id="A0AAD4VGN1"/>
<organism evidence="1 2">
    <name type="scientific">Prunus dulcis</name>
    <name type="common">Almond</name>
    <name type="synonym">Amygdalus dulcis</name>
    <dbReference type="NCBI Taxonomy" id="3755"/>
    <lineage>
        <taxon>Eukaryota</taxon>
        <taxon>Viridiplantae</taxon>
        <taxon>Streptophyta</taxon>
        <taxon>Embryophyta</taxon>
        <taxon>Tracheophyta</taxon>
        <taxon>Spermatophyta</taxon>
        <taxon>Magnoliopsida</taxon>
        <taxon>eudicotyledons</taxon>
        <taxon>Gunneridae</taxon>
        <taxon>Pentapetalae</taxon>
        <taxon>rosids</taxon>
        <taxon>fabids</taxon>
        <taxon>Rosales</taxon>
        <taxon>Rosaceae</taxon>
        <taxon>Amygdaloideae</taxon>
        <taxon>Amygdaleae</taxon>
        <taxon>Prunus</taxon>
    </lineage>
</organism>
<reference evidence="1 2" key="1">
    <citation type="journal article" date="2022" name="G3 (Bethesda)">
        <title>Whole-genome sequence and methylome profiling of the almond [Prunus dulcis (Mill.) D.A. Webb] cultivar 'Nonpareil'.</title>
        <authorList>
            <person name="D'Amico-Willman K.M."/>
            <person name="Ouma W.Z."/>
            <person name="Meulia T."/>
            <person name="Sideli G.M."/>
            <person name="Gradziel T.M."/>
            <person name="Fresnedo-Ramirez J."/>
        </authorList>
    </citation>
    <scope>NUCLEOTIDE SEQUENCE [LARGE SCALE GENOMIC DNA]</scope>
    <source>
        <strain evidence="1">Clone GOH B32 T37-40</strain>
    </source>
</reference>
<protein>
    <submittedName>
        <fullName evidence="1">Uncharacterized protein</fullName>
    </submittedName>
</protein>